<dbReference type="GO" id="GO:0016787">
    <property type="term" value="F:hydrolase activity"/>
    <property type="evidence" value="ECO:0007669"/>
    <property type="project" value="UniProtKB-KW"/>
</dbReference>
<dbReference type="InterPro" id="IPR027417">
    <property type="entry name" value="P-loop_NTPase"/>
</dbReference>
<dbReference type="SMART" id="SM00487">
    <property type="entry name" value="DEXDc"/>
    <property type="match status" value="1"/>
</dbReference>
<dbReference type="InterPro" id="IPR038718">
    <property type="entry name" value="SNF2-like_sf"/>
</dbReference>
<feature type="domain" description="Helicase ATP-binding" evidence="3">
    <location>
        <begin position="546"/>
        <end position="705"/>
    </location>
</feature>
<evidence type="ECO:0000256" key="2">
    <source>
        <dbReference type="ARBA" id="ARBA00022806"/>
    </source>
</evidence>
<keyword evidence="6" id="KW-1185">Reference proteome</keyword>
<dbReference type="PROSITE" id="PS51194">
    <property type="entry name" value="HELICASE_CTER"/>
    <property type="match status" value="1"/>
</dbReference>
<dbReference type="STRING" id="314608.KT99_01444"/>
<dbReference type="InterPro" id="IPR001650">
    <property type="entry name" value="Helicase_C-like"/>
</dbReference>
<dbReference type="Pfam" id="PF00176">
    <property type="entry name" value="SNF2-rel_dom"/>
    <property type="match status" value="1"/>
</dbReference>
<evidence type="ECO:0000256" key="1">
    <source>
        <dbReference type="ARBA" id="ARBA00022801"/>
    </source>
</evidence>
<dbReference type="SUPFAM" id="SSF52540">
    <property type="entry name" value="P-loop containing nucleoside triphosphate hydrolases"/>
    <property type="match status" value="2"/>
</dbReference>
<dbReference type="AlphaFoldDB" id="A9DFQ4"/>
<comment type="caution">
    <text evidence="5">The sequence shown here is derived from an EMBL/GenBank/DDBJ whole genome shotgun (WGS) entry which is preliminary data.</text>
</comment>
<protein>
    <submittedName>
        <fullName evidence="5">Uncharacterized protein</fullName>
    </submittedName>
</protein>
<accession>A9DFQ4</accession>
<dbReference type="PANTHER" id="PTHR10799">
    <property type="entry name" value="SNF2/RAD54 HELICASE FAMILY"/>
    <property type="match status" value="1"/>
</dbReference>
<dbReference type="InterPro" id="IPR049730">
    <property type="entry name" value="SNF2/RAD54-like_C"/>
</dbReference>
<dbReference type="Pfam" id="PF00271">
    <property type="entry name" value="Helicase_C"/>
    <property type="match status" value="1"/>
</dbReference>
<keyword evidence="1" id="KW-0378">Hydrolase</keyword>
<evidence type="ECO:0000259" key="4">
    <source>
        <dbReference type="PROSITE" id="PS51194"/>
    </source>
</evidence>
<evidence type="ECO:0000259" key="3">
    <source>
        <dbReference type="PROSITE" id="PS51192"/>
    </source>
</evidence>
<keyword evidence="2" id="KW-0547">Nucleotide-binding</keyword>
<dbReference type="RefSeq" id="WP_005501051.1">
    <property type="nucleotide sequence ID" value="NZ_ABIC01000030.1"/>
</dbReference>
<dbReference type="SMART" id="SM00490">
    <property type="entry name" value="HELICc"/>
    <property type="match status" value="1"/>
</dbReference>
<evidence type="ECO:0000313" key="6">
    <source>
        <dbReference type="Proteomes" id="UP000005839"/>
    </source>
</evidence>
<dbReference type="CDD" id="cd18012">
    <property type="entry name" value="DEXQc_arch_SWI2_SNF2"/>
    <property type="match status" value="1"/>
</dbReference>
<dbReference type="Proteomes" id="UP000005839">
    <property type="component" value="Unassembled WGS sequence"/>
</dbReference>
<gene>
    <name evidence="5" type="ORF">KT99_01444</name>
</gene>
<feature type="domain" description="Helicase C-terminal" evidence="4">
    <location>
        <begin position="830"/>
        <end position="990"/>
    </location>
</feature>
<dbReference type="FunFam" id="3.40.50.300:FF:000533">
    <property type="entry name" value="Helicase, Snf2 family"/>
    <property type="match status" value="1"/>
</dbReference>
<dbReference type="InterPro" id="IPR000330">
    <property type="entry name" value="SNF2_N"/>
</dbReference>
<sequence length="1004" mass="114396">MQLIHLFWQPDNSAFDNTGQMYLWVESQNEITSPGFYPYQLDSSSFMGFATTQLKMNSAFDEVDIWLPCNAKGEATASPVIANINNLDDNQCTTFKPFILNVIEVDDPIGFLKELNFQSYHFEETLILADDAKFWIKMAYELSHMIKQDQYIPALVAQKGTAKTQYHTKWQTLSSEYHHRLKMISSHMPHSACLGDFTGYDTLSALHHFSDVSLNQLIAATPYSQKNIKSVEGTFIAQTLSHQTQNIDADTFKAWKLWQNNLVYDQFGADFTLCFKLLEASDQHEGDWGLELLLQSKRDPSFMVNLTQYRQDKAAKQQLFAELLGTSVERTLLLQLGYASRIYAVIEHIFTTKMREAVIPLDQQQAFQFLKEDAWTLHACGYRIIVPAWWTSKGRLKAKVKLRAHRSTTSASNSPSGFIDTDSLIQFDYSYSMGEHEVSAEQWQQLLETKSDLVYFRGSWIEIDKAEMEKMQGLIETSRKDMGSGNMQNLLALAADESSYDIELDAGLETIVDELKNKHKFSLITQPAQLQAKLRPYQNRGTSWLAYLETLGMNPCLADDMGLGKTMQIIALMLLQPRKQAALLVAPTSVVGNWLKEIQKFAPTLNAVIHHGSQRKQKQAFSKLVAQHDLVITSYGLIRKDKALFKEIRWSRLIIDEAQNIKNPASAQTKILYGLSADSRIALTGTPIENRLMDLWSIFNFLNPGLLGTQASFRKNFELPVQRDNNLHKGQLLKNIVEPFILRRLKTDKNIINDLPDKIEQKVYCELTTEQASIYQSIVDEITTQMEQTQESQGQKVIMLSALLRLKQCCNHPAQVLQDGSEFSIERSIKLQRLVETCKEAIGNNESILIFSQFTEVCSQIQKILKNQLGFQTYYLHGATSRKRREQMIQQFQAEDSPPAVFILSLKAGGVGITLTKANHVIHFDRWWNPAVEDQATDRAYRIGQQKTVFAHKFITLGTIEEKIDKMLEDKKKIADSIIGNDESWLSGLDANSFIKLIQLSREV</sequence>
<evidence type="ECO:0000313" key="5">
    <source>
        <dbReference type="EMBL" id="EDP99840.1"/>
    </source>
</evidence>
<organism evidence="5 6">
    <name type="scientific">Shewanella benthica KT99</name>
    <dbReference type="NCBI Taxonomy" id="314608"/>
    <lineage>
        <taxon>Bacteria</taxon>
        <taxon>Pseudomonadati</taxon>
        <taxon>Pseudomonadota</taxon>
        <taxon>Gammaproteobacteria</taxon>
        <taxon>Alteromonadales</taxon>
        <taxon>Shewanellaceae</taxon>
        <taxon>Shewanella</taxon>
    </lineage>
</organism>
<dbReference type="InterPro" id="IPR014001">
    <property type="entry name" value="Helicase_ATP-bd"/>
</dbReference>
<dbReference type="GO" id="GO:0005524">
    <property type="term" value="F:ATP binding"/>
    <property type="evidence" value="ECO:0007669"/>
    <property type="project" value="InterPro"/>
</dbReference>
<dbReference type="PROSITE" id="PS51192">
    <property type="entry name" value="HELICASE_ATP_BIND_1"/>
    <property type="match status" value="1"/>
</dbReference>
<dbReference type="GO" id="GO:0004386">
    <property type="term" value="F:helicase activity"/>
    <property type="evidence" value="ECO:0007669"/>
    <property type="project" value="UniProtKB-KW"/>
</dbReference>
<dbReference type="Gene3D" id="3.40.50.300">
    <property type="entry name" value="P-loop containing nucleotide triphosphate hydrolases"/>
    <property type="match status" value="1"/>
</dbReference>
<dbReference type="Pfam" id="PF12419">
    <property type="entry name" value="DUF3670"/>
    <property type="match status" value="1"/>
</dbReference>
<name>A9DFQ4_9GAMM</name>
<dbReference type="EMBL" id="ABIC01000030">
    <property type="protein sequence ID" value="EDP99840.1"/>
    <property type="molecule type" value="Genomic_DNA"/>
</dbReference>
<proteinExistence type="predicted"/>
<dbReference type="InterPro" id="IPR022138">
    <property type="entry name" value="DUF3670"/>
</dbReference>
<reference evidence="5 6" key="1">
    <citation type="submission" date="2007-10" db="EMBL/GenBank/DDBJ databases">
        <authorList>
            <person name="Yayanos A."/>
            <person name="Ferriera S."/>
            <person name="Johnson J."/>
            <person name="Kravitz S."/>
            <person name="Halpern A."/>
            <person name="Remington K."/>
            <person name="Beeson K."/>
            <person name="Tran B."/>
            <person name="Rogers Y.-H."/>
            <person name="Friedman R."/>
            <person name="Venter J.C."/>
        </authorList>
    </citation>
    <scope>NUCLEOTIDE SEQUENCE [LARGE SCALE GENOMIC DNA]</scope>
    <source>
        <strain evidence="5 6">KT99</strain>
    </source>
</reference>
<dbReference type="CDD" id="cd18793">
    <property type="entry name" value="SF2_C_SNF"/>
    <property type="match status" value="1"/>
</dbReference>
<keyword evidence="2" id="KW-0347">Helicase</keyword>
<keyword evidence="2" id="KW-0067">ATP-binding</keyword>
<dbReference type="Gene3D" id="3.40.50.10810">
    <property type="entry name" value="Tandem AAA-ATPase domain"/>
    <property type="match status" value="1"/>
</dbReference>